<keyword evidence="3" id="KW-0328">Glycosyltransferase</keyword>
<evidence type="ECO:0000313" key="2">
    <source>
        <dbReference type="EMBL" id="GJD58798.1"/>
    </source>
</evidence>
<feature type="domain" description="Glycosyltransferase 2-like" evidence="1">
    <location>
        <begin position="386"/>
        <end position="505"/>
    </location>
</feature>
<dbReference type="AlphaFoldDB" id="A0A564G666"/>
<keyword evidence="3" id="KW-0808">Transferase</keyword>
<gene>
    <name evidence="3" type="primary">wbbL_5</name>
    <name evidence="2" type="ORF">IFDJLNFL_4722</name>
    <name evidence="3" type="ORF">MTDSW087_05778</name>
</gene>
<reference evidence="2" key="2">
    <citation type="journal article" date="2021" name="Front. Microbiol.">
        <title>Comprehensive Comparative Genomics and Phenotyping of Methylobacterium Species.</title>
        <authorList>
            <person name="Alessa O."/>
            <person name="Ogura Y."/>
            <person name="Fujitani Y."/>
            <person name="Takami H."/>
            <person name="Hayashi T."/>
            <person name="Sahin N."/>
            <person name="Tani A."/>
        </authorList>
    </citation>
    <scope>NUCLEOTIDE SEQUENCE</scope>
    <source>
        <strain evidence="2">DSM 22415</strain>
    </source>
</reference>
<dbReference type="SUPFAM" id="SSF53448">
    <property type="entry name" value="Nucleotide-diphospho-sugar transferases"/>
    <property type="match status" value="1"/>
</dbReference>
<proteinExistence type="predicted"/>
<dbReference type="EMBL" id="CABFVH010000086">
    <property type="protein sequence ID" value="VUF16029.1"/>
    <property type="molecule type" value="Genomic_DNA"/>
</dbReference>
<dbReference type="PANTHER" id="PTHR43179:SF7">
    <property type="entry name" value="RHAMNOSYLTRANSFERASE WBBL"/>
    <property type="match status" value="1"/>
</dbReference>
<dbReference type="Proteomes" id="UP001055303">
    <property type="component" value="Unassembled WGS sequence"/>
</dbReference>
<dbReference type="Gene3D" id="3.90.550.10">
    <property type="entry name" value="Spore Coat Polysaccharide Biosynthesis Protein SpsA, Chain A"/>
    <property type="match status" value="1"/>
</dbReference>
<dbReference type="EMBL" id="BPQI01000170">
    <property type="protein sequence ID" value="GJD58798.1"/>
    <property type="molecule type" value="Genomic_DNA"/>
</dbReference>
<dbReference type="OrthoDB" id="9783791at2"/>
<dbReference type="EC" id="2.4.1.289" evidence="3"/>
<name>A0A564G666_9HYPH</name>
<dbReference type="InterPro" id="IPR001173">
    <property type="entry name" value="Glyco_trans_2-like"/>
</dbReference>
<dbReference type="Pfam" id="PF00535">
    <property type="entry name" value="Glycos_transf_2"/>
    <property type="match status" value="1"/>
</dbReference>
<evidence type="ECO:0000313" key="4">
    <source>
        <dbReference type="Proteomes" id="UP000401717"/>
    </source>
</evidence>
<organism evidence="3 4">
    <name type="scientific">Methylobacterium dankookense</name>
    <dbReference type="NCBI Taxonomy" id="560405"/>
    <lineage>
        <taxon>Bacteria</taxon>
        <taxon>Pseudomonadati</taxon>
        <taxon>Pseudomonadota</taxon>
        <taxon>Alphaproteobacteria</taxon>
        <taxon>Hyphomicrobiales</taxon>
        <taxon>Methylobacteriaceae</taxon>
        <taxon>Methylobacterium</taxon>
    </lineage>
</organism>
<protein>
    <submittedName>
        <fullName evidence="3">N-acetylglucosaminyl-diphospho-decaprenol L-rhamnosyltransferase</fullName>
        <ecNumber evidence="3">2.4.1.289</ecNumber>
    </submittedName>
</protein>
<keyword evidence="5" id="KW-1185">Reference proteome</keyword>
<sequence>MRRSDRRAGEAVSFRLEAADDGPFAHRLVLEGSRAGWIVLSYRADPALSPLRPMLRALRRDGSAQEFVLPGGARARWLGLLPPDTAEIRLAAPPGFVLDRVARRSEAGLLLECLGKRPLRAVSALYERVRGDARRYRDTLRGACAVTPLTGYPGWAAERAEPPAASTSDRAVRVVVPDRGDAAALRRTLAGLQAQTHPLWAASILAAGADRHAEADPRVVRCAGGSDRALGDLVGADEALCLLEPGDVLAPDALAHLAAGLDGMSLVYGDEVRDGAPRLKPDWSPDLALAGGYLGRPWLATRERLCAILDRPLGALADLGLNLDIALARGEGAVRHVPRVLARTVGAPVPDASRAAALRRSGVAIVERGGVPDLDWPLPEPAPLVSIVIPSRDRLDLITRVCRGVLHETAYPAIELVLVDNGSTDPAVRAHYETLRADPRVTILSDPAPFNFSRLVNAGVAASRGAVVVLLNNDIAVLEPGWLEAMVRQASRPEVGAVGAKLLYGDGRLQHAGVVVGLGTRAGHILRRRPGDSPGHLDRLRVAHEVSAVTAACLAVTREKYDSVGGFDGEAFPVDFNDVDFCLRLGACGYRTMWTPAARLAHLESVSRGPAIGAARARFEAEGDRFAARWRDVIRHDPFYHPCLSLTTFGEDLE</sequence>
<reference evidence="3 4" key="1">
    <citation type="submission" date="2019-06" db="EMBL/GenBank/DDBJ databases">
        <authorList>
            <person name="Rodrigo-Torres L."/>
            <person name="Arahal R. D."/>
            <person name="Lucena T."/>
        </authorList>
    </citation>
    <scope>NUCLEOTIDE SEQUENCE [LARGE SCALE GENOMIC DNA]</scope>
    <source>
        <strain evidence="3 4">SW08-7</strain>
    </source>
</reference>
<accession>A0A564G666</accession>
<dbReference type="InterPro" id="IPR029044">
    <property type="entry name" value="Nucleotide-diphossugar_trans"/>
</dbReference>
<evidence type="ECO:0000259" key="1">
    <source>
        <dbReference type="Pfam" id="PF00535"/>
    </source>
</evidence>
<evidence type="ECO:0000313" key="5">
    <source>
        <dbReference type="Proteomes" id="UP001055303"/>
    </source>
</evidence>
<dbReference type="PANTHER" id="PTHR43179">
    <property type="entry name" value="RHAMNOSYLTRANSFERASE WBBL"/>
    <property type="match status" value="1"/>
</dbReference>
<reference evidence="2" key="3">
    <citation type="submission" date="2021-08" db="EMBL/GenBank/DDBJ databases">
        <authorList>
            <person name="Tani A."/>
            <person name="Ola A."/>
            <person name="Ogura Y."/>
            <person name="Katsura K."/>
            <person name="Hayashi T."/>
        </authorList>
    </citation>
    <scope>NUCLEOTIDE SEQUENCE</scope>
    <source>
        <strain evidence="2">DSM 22415</strain>
    </source>
</reference>
<dbReference type="GO" id="GO:0102096">
    <property type="term" value="F:decaprenyl-N-acetyl-alpha-D-glucosaminyl-pyrophosphate:dTDP-alpha-L-rhamnose rhamnosyltransferase activity"/>
    <property type="evidence" value="ECO:0007669"/>
    <property type="project" value="UniProtKB-EC"/>
</dbReference>
<evidence type="ECO:0000313" key="3">
    <source>
        <dbReference type="EMBL" id="VUF16029.1"/>
    </source>
</evidence>
<dbReference type="Proteomes" id="UP000401717">
    <property type="component" value="Unassembled WGS sequence"/>
</dbReference>